<gene>
    <name evidence="2" type="ORF">A3L11_04315</name>
</gene>
<dbReference type="KEGG" id="tsl:A3L11_04315"/>
<dbReference type="GeneID" id="33317435"/>
<name>A0A2Z2MRS9_9EURY</name>
<evidence type="ECO:0000313" key="2">
    <source>
        <dbReference type="EMBL" id="ASJ08496.1"/>
    </source>
</evidence>
<dbReference type="RefSeq" id="WP_088855733.1">
    <property type="nucleotide sequence ID" value="NZ_CP015103.1"/>
</dbReference>
<dbReference type="Gene3D" id="1.10.287.1490">
    <property type="match status" value="1"/>
</dbReference>
<sequence>MRLEQALDEYDRRREKARKGAEKIRKKYQKRLEKKVKEILKRIDELEKRKIPKDVDDNIKKIVSAERRNYILALRNALASVGDMEALGKRLPDLAKLHVGHGKYLLIIFEKDVYAINRLLKELNEEYISYYNELAEKGLEELDIRETLREIETTKGEISSIEAEIEGLKEELKGHRERVKKFYEDAGLPELEERIKELSSRVRSEEMEVRSKASKLQKPVKRMRLHEPLAEELVRDSSVALRKPGEFMEFVKRIEPKLDAKGKKAARWLEENLEEKARRIGEERKELEGLERKRDEILEKGRGLEEEIHRLMRLIEDREAELRKLKNRLEHLEKELDESIAKLEKILGTKIER</sequence>
<feature type="coiled-coil region" evidence="1">
    <location>
        <begin position="7"/>
        <end position="49"/>
    </location>
</feature>
<accession>A0A2Z2MRS9</accession>
<organism evidence="2 3">
    <name type="scientific">Thermococcus siculi</name>
    <dbReference type="NCBI Taxonomy" id="72803"/>
    <lineage>
        <taxon>Archaea</taxon>
        <taxon>Methanobacteriati</taxon>
        <taxon>Methanobacteriota</taxon>
        <taxon>Thermococci</taxon>
        <taxon>Thermococcales</taxon>
        <taxon>Thermococcaceae</taxon>
        <taxon>Thermococcus</taxon>
    </lineage>
</organism>
<evidence type="ECO:0000313" key="3">
    <source>
        <dbReference type="Proteomes" id="UP000250125"/>
    </source>
</evidence>
<protein>
    <submittedName>
        <fullName evidence="2">Uncharacterized protein</fullName>
    </submittedName>
</protein>
<feature type="coiled-coil region" evidence="1">
    <location>
        <begin position="144"/>
        <end position="208"/>
    </location>
</feature>
<dbReference type="SUPFAM" id="SSF57997">
    <property type="entry name" value="Tropomyosin"/>
    <property type="match status" value="1"/>
</dbReference>
<dbReference type="AlphaFoldDB" id="A0A2Z2MRS9"/>
<dbReference type="EMBL" id="CP015103">
    <property type="protein sequence ID" value="ASJ08496.1"/>
    <property type="molecule type" value="Genomic_DNA"/>
</dbReference>
<dbReference type="Proteomes" id="UP000250125">
    <property type="component" value="Chromosome"/>
</dbReference>
<feature type="coiled-coil region" evidence="1">
    <location>
        <begin position="266"/>
        <end position="349"/>
    </location>
</feature>
<evidence type="ECO:0000256" key="1">
    <source>
        <dbReference type="SAM" id="Coils"/>
    </source>
</evidence>
<dbReference type="OrthoDB" id="102549at2157"/>
<reference evidence="2 3" key="1">
    <citation type="submission" date="2016-04" db="EMBL/GenBank/DDBJ databases">
        <title>Complete genome sequence of Thermococcus siculi type strain RG-20.</title>
        <authorList>
            <person name="Oger P.M."/>
        </authorList>
    </citation>
    <scope>NUCLEOTIDE SEQUENCE [LARGE SCALE GENOMIC DNA]</scope>
    <source>
        <strain evidence="2 3">RG-20</strain>
    </source>
</reference>
<keyword evidence="3" id="KW-1185">Reference proteome</keyword>
<keyword evidence="1" id="KW-0175">Coiled coil</keyword>
<proteinExistence type="predicted"/>